<dbReference type="InterPro" id="IPR034733">
    <property type="entry name" value="AcCoA_carboxyl_beta"/>
</dbReference>
<gene>
    <name evidence="2" type="ORF">DD235_13225</name>
</gene>
<feature type="domain" description="CoA carboxyltransferase C-terminal" evidence="1">
    <location>
        <begin position="208"/>
        <end position="415"/>
    </location>
</feature>
<proteinExistence type="predicted"/>
<reference evidence="3" key="1">
    <citation type="submission" date="2018-05" db="EMBL/GenBank/DDBJ databases">
        <authorList>
            <person name="Li Y."/>
        </authorList>
    </citation>
    <scope>NUCLEOTIDE SEQUENCE [LARGE SCALE GENOMIC DNA]</scope>
    <source>
        <strain evidence="3">3d-2-2</strain>
    </source>
</reference>
<name>A0A2V1JUX0_9BURK</name>
<dbReference type="Gene3D" id="3.90.226.10">
    <property type="entry name" value="2-enoyl-CoA Hydratase, Chain A, domain 1"/>
    <property type="match status" value="2"/>
</dbReference>
<keyword evidence="3" id="KW-1185">Reference proteome</keyword>
<evidence type="ECO:0000259" key="1">
    <source>
        <dbReference type="PROSITE" id="PS50989"/>
    </source>
</evidence>
<dbReference type="SUPFAM" id="SSF52096">
    <property type="entry name" value="ClpP/crotonase"/>
    <property type="match status" value="2"/>
</dbReference>
<dbReference type="InterPro" id="IPR051047">
    <property type="entry name" value="AccD/PCCB"/>
</dbReference>
<dbReference type="AlphaFoldDB" id="A0A2V1JUX0"/>
<dbReference type="EMBL" id="QETA01000006">
    <property type="protein sequence ID" value="PWF21761.1"/>
    <property type="molecule type" value="Genomic_DNA"/>
</dbReference>
<dbReference type="Proteomes" id="UP000245212">
    <property type="component" value="Unassembled WGS sequence"/>
</dbReference>
<dbReference type="GO" id="GO:0004658">
    <property type="term" value="F:propionyl-CoA carboxylase activity"/>
    <property type="evidence" value="ECO:0007669"/>
    <property type="project" value="TreeGrafter"/>
</dbReference>
<evidence type="ECO:0000313" key="2">
    <source>
        <dbReference type="EMBL" id="PWF21761.1"/>
    </source>
</evidence>
<dbReference type="Pfam" id="PF01039">
    <property type="entry name" value="Carboxyl_trans"/>
    <property type="match status" value="1"/>
</dbReference>
<protein>
    <recommendedName>
        <fullName evidence="1">CoA carboxyltransferase C-terminal domain-containing protein</fullName>
    </recommendedName>
</protein>
<dbReference type="PROSITE" id="PS50989">
    <property type="entry name" value="COA_CT_CTER"/>
    <property type="match status" value="1"/>
</dbReference>
<dbReference type="InterPro" id="IPR011763">
    <property type="entry name" value="COA_CT_C"/>
</dbReference>
<comment type="caution">
    <text evidence="2">The sequence shown here is derived from an EMBL/GenBank/DDBJ whole genome shotgun (WGS) entry which is preliminary data.</text>
</comment>
<evidence type="ECO:0000313" key="3">
    <source>
        <dbReference type="Proteomes" id="UP000245212"/>
    </source>
</evidence>
<dbReference type="PANTHER" id="PTHR43842:SF2">
    <property type="entry name" value="PROPIONYL-COA CARBOXYLASE BETA CHAIN, MITOCHONDRIAL"/>
    <property type="match status" value="1"/>
</dbReference>
<sequence length="415" mass="43712">MSTDHMHPPLAPDILLAALFDTLPASRHCNGLTLASGTLLGHPLDCFVLHGSDCTSTDHAALLEFLTTARTAVRPLIGIFACGTAADEDGHLLERQALLLQQLATARSLAPYLSIVLTQQTGPLAALAALADLTLVARPTGSLALHGPNAVLQARALVFDADALGGAAALRHQSGLATRSCRSTLEALRHVRLALPLLSSPQSLGPASAAKPAQALATLLPDTRNAFDCRELIDTLIDAGSLLAWHDDDDLAVATGIARLQGRTVGIVSNQPRQHAGHLGLAELRRIERFLQLCRIRKLPVLSLIDTGGLLPALPDTDADLLATWLRVLDAWQTLETPRISIVPRLALGTGALSMGLTPATPRHIRIEWLGAGTQASGTFADAHPTAQQTGPYHLLTAPADCPLAVHTALDLLQA</sequence>
<organism evidence="2 3">
    <name type="scientific">Corticimicrobacter populi</name>
    <dbReference type="NCBI Taxonomy" id="2175229"/>
    <lineage>
        <taxon>Bacteria</taxon>
        <taxon>Pseudomonadati</taxon>
        <taxon>Pseudomonadota</taxon>
        <taxon>Betaproteobacteria</taxon>
        <taxon>Burkholderiales</taxon>
        <taxon>Alcaligenaceae</taxon>
        <taxon>Corticimicrobacter</taxon>
    </lineage>
</organism>
<accession>A0A2V1JUX0</accession>
<dbReference type="PANTHER" id="PTHR43842">
    <property type="entry name" value="PROPIONYL-COA CARBOXYLASE BETA CHAIN"/>
    <property type="match status" value="1"/>
</dbReference>
<dbReference type="InterPro" id="IPR029045">
    <property type="entry name" value="ClpP/crotonase-like_dom_sf"/>
</dbReference>